<dbReference type="InterPro" id="IPR052718">
    <property type="entry name" value="NmrA-type_oxidoreductase"/>
</dbReference>
<gene>
    <name evidence="2" type="primary">qorB</name>
    <name evidence="2" type="ORF">FRACA_380033</name>
</gene>
<protein>
    <submittedName>
        <fullName evidence="2">Quinone oxidoreductase 2</fullName>
        <ecNumber evidence="2">1.6.5.2</ecNumber>
    </submittedName>
</protein>
<proteinExistence type="predicted"/>
<dbReference type="OrthoDB" id="5510591at2"/>
<dbReference type="Pfam" id="PF13460">
    <property type="entry name" value="NAD_binding_10"/>
    <property type="match status" value="1"/>
</dbReference>
<organism evidence="2 3">
    <name type="scientific">Frankia canadensis</name>
    <dbReference type="NCBI Taxonomy" id="1836972"/>
    <lineage>
        <taxon>Bacteria</taxon>
        <taxon>Bacillati</taxon>
        <taxon>Actinomycetota</taxon>
        <taxon>Actinomycetes</taxon>
        <taxon>Frankiales</taxon>
        <taxon>Frankiaceae</taxon>
        <taxon>Frankia</taxon>
    </lineage>
</organism>
<name>A0A2I2KW07_9ACTN</name>
<dbReference type="InterPro" id="IPR016040">
    <property type="entry name" value="NAD(P)-bd_dom"/>
</dbReference>
<evidence type="ECO:0000313" key="2">
    <source>
        <dbReference type="EMBL" id="SNQ49842.1"/>
    </source>
</evidence>
<accession>A0A2I2KW07</accession>
<keyword evidence="3" id="KW-1185">Reference proteome</keyword>
<dbReference type="PANTHER" id="PTHR47129">
    <property type="entry name" value="QUINONE OXIDOREDUCTASE 2"/>
    <property type="match status" value="1"/>
</dbReference>
<dbReference type="Gene3D" id="3.90.25.10">
    <property type="entry name" value="UDP-galactose 4-epimerase, domain 1"/>
    <property type="match status" value="1"/>
</dbReference>
<dbReference type="CDD" id="cd05269">
    <property type="entry name" value="TMR_SDR_a"/>
    <property type="match status" value="1"/>
</dbReference>
<dbReference type="RefSeq" id="WP_101833243.1">
    <property type="nucleotide sequence ID" value="NZ_FZMO01000312.1"/>
</dbReference>
<dbReference type="SUPFAM" id="SSF51735">
    <property type="entry name" value="NAD(P)-binding Rossmann-fold domains"/>
    <property type="match status" value="1"/>
</dbReference>
<reference evidence="2 3" key="1">
    <citation type="submission" date="2017-06" db="EMBL/GenBank/DDBJ databases">
        <authorList>
            <person name="Kim H.J."/>
            <person name="Triplett B.A."/>
        </authorList>
    </citation>
    <scope>NUCLEOTIDE SEQUENCE [LARGE SCALE GENOMIC DNA]</scope>
    <source>
        <strain evidence="2">FRACA_ARgP5</strain>
    </source>
</reference>
<dbReference type="Proteomes" id="UP000234331">
    <property type="component" value="Unassembled WGS sequence"/>
</dbReference>
<dbReference type="EC" id="1.6.5.2" evidence="2"/>
<dbReference type="GO" id="GO:0003955">
    <property type="term" value="F:NAD(P)H dehydrogenase (quinone) activity"/>
    <property type="evidence" value="ECO:0007669"/>
    <property type="project" value="UniProtKB-EC"/>
</dbReference>
<evidence type="ECO:0000259" key="1">
    <source>
        <dbReference type="Pfam" id="PF13460"/>
    </source>
</evidence>
<dbReference type="InterPro" id="IPR036291">
    <property type="entry name" value="NAD(P)-bd_dom_sf"/>
</dbReference>
<dbReference type="EMBL" id="FZMO01000312">
    <property type="protein sequence ID" value="SNQ49842.1"/>
    <property type="molecule type" value="Genomic_DNA"/>
</dbReference>
<evidence type="ECO:0000313" key="3">
    <source>
        <dbReference type="Proteomes" id="UP000234331"/>
    </source>
</evidence>
<dbReference type="Gene3D" id="3.40.50.720">
    <property type="entry name" value="NAD(P)-binding Rossmann-like Domain"/>
    <property type="match status" value="1"/>
</dbReference>
<sequence>MPIIAVTGATGHLGHLAVEQLLACDVAAGDIVAVVRTPARADDLAARGVQVRHGDYDRPDTLAAALVGVDRLLLVSGTDLGRRTGQHAAVIDAARTAGVHRIGYTSVLRADTTGNPLAPEHVATEQALRDSDVPYTVLRTSWYTEVYTERLAEFLRTGEIVGAAGTGRISAATRADYAAAAVTALLQDTDSDTIHELGGPAFTLDELAATITEVTGRTVVYRNLPADEYAATLTGAGVDPALAGMLAAIDTSIAAGELYTDSDALTRLARQPATPLADAVRAAARDAAAVVD</sequence>
<dbReference type="AlphaFoldDB" id="A0A2I2KW07"/>
<dbReference type="PANTHER" id="PTHR47129:SF1">
    <property type="entry name" value="NMRA-LIKE DOMAIN-CONTAINING PROTEIN"/>
    <property type="match status" value="1"/>
</dbReference>
<feature type="domain" description="NAD(P)-binding" evidence="1">
    <location>
        <begin position="8"/>
        <end position="184"/>
    </location>
</feature>
<keyword evidence="2" id="KW-0560">Oxidoreductase</keyword>